<keyword evidence="2" id="KW-1185">Reference proteome</keyword>
<proteinExistence type="predicted"/>
<dbReference type="RefSeq" id="WP_153250220.1">
    <property type="nucleotide sequence ID" value="NZ_CP044205.1"/>
</dbReference>
<dbReference type="OrthoDB" id="9799165at2"/>
<reference evidence="1 2" key="1">
    <citation type="submission" date="2019-09" db="EMBL/GenBank/DDBJ databases">
        <title>Ecophysiology of the spiral-shaped methanotroph Methylospira mobilis as revealed by the complete genome sequence.</title>
        <authorList>
            <person name="Oshkin I.Y."/>
            <person name="Dedysh S.N."/>
            <person name="Miroshnikov K."/>
            <person name="Danilova O.V."/>
            <person name="Hakobyan A."/>
            <person name="Liesack W."/>
        </authorList>
    </citation>
    <scope>NUCLEOTIDE SEQUENCE [LARGE SCALE GENOMIC DNA]</scope>
    <source>
        <strain evidence="1 2">Shm1</strain>
    </source>
</reference>
<dbReference type="AlphaFoldDB" id="A0A5Q0BPN4"/>
<dbReference type="InterPro" id="IPR025255">
    <property type="entry name" value="DUF4202"/>
</dbReference>
<evidence type="ECO:0000313" key="2">
    <source>
        <dbReference type="Proteomes" id="UP000325755"/>
    </source>
</evidence>
<evidence type="ECO:0000313" key="1">
    <source>
        <dbReference type="EMBL" id="QFY44251.1"/>
    </source>
</evidence>
<accession>A0A5Q0BPN4</accession>
<protein>
    <submittedName>
        <fullName evidence="1">DUF4202 domain-containing protein</fullName>
    </submittedName>
</protein>
<dbReference type="Pfam" id="PF13875">
    <property type="entry name" value="DUF4202"/>
    <property type="match status" value="1"/>
</dbReference>
<dbReference type="PANTHER" id="PTHR41729">
    <property type="entry name" value="GLUTAMYL-TRNA SYNTHETASE"/>
    <property type="match status" value="1"/>
</dbReference>
<organism evidence="1 2">
    <name type="scientific">Candidatus Methylospira mobilis</name>
    <dbReference type="NCBI Taxonomy" id="1808979"/>
    <lineage>
        <taxon>Bacteria</taxon>
        <taxon>Pseudomonadati</taxon>
        <taxon>Pseudomonadota</taxon>
        <taxon>Gammaproteobacteria</taxon>
        <taxon>Methylococcales</taxon>
        <taxon>Methylococcaceae</taxon>
        <taxon>Candidatus Methylospira</taxon>
    </lineage>
</organism>
<dbReference type="KEGG" id="mmob:F6R98_17755"/>
<dbReference type="EMBL" id="CP044205">
    <property type="protein sequence ID" value="QFY44251.1"/>
    <property type="molecule type" value="Genomic_DNA"/>
</dbReference>
<gene>
    <name evidence="1" type="ORF">F6R98_17755</name>
</gene>
<dbReference type="Proteomes" id="UP000325755">
    <property type="component" value="Chromosome"/>
</dbReference>
<name>A0A5Q0BPN4_9GAMM</name>
<sequence>MTLPNQRLQRTLDLIDAANSEDPYHETVDGNSCPKELLYGQRMSAWLARVEPNPRETWQIAARAQHICRWEIPRDTYPMDRIGYLEWRKRLYRFHADKVGAIMRQTGYEEPEITEVQRMLLKSGIKADASVQLLEDMACLVFLDHYLEDFIAKHGHDEAKLIDIVRKSWKKMSDRGHRHAAEIALSAEAQRVIGKALAGSE</sequence>
<dbReference type="InParanoid" id="A0A5Q0BPN4"/>
<dbReference type="PANTHER" id="PTHR41729:SF1">
    <property type="entry name" value="GLUTAMYL-TRNA SYNTHETASE"/>
    <property type="match status" value="1"/>
</dbReference>